<protein>
    <submittedName>
        <fullName evidence="1">Uncharacterized protein</fullName>
    </submittedName>
</protein>
<evidence type="ECO:0000313" key="2">
    <source>
        <dbReference type="Proteomes" id="UP000319818"/>
    </source>
</evidence>
<evidence type="ECO:0000313" key="1">
    <source>
        <dbReference type="EMBL" id="TQM36345.1"/>
    </source>
</evidence>
<organism evidence="1 2">
    <name type="scientific">Pseudonocardia cypriaca</name>
    <dbReference type="NCBI Taxonomy" id="882449"/>
    <lineage>
        <taxon>Bacteria</taxon>
        <taxon>Bacillati</taxon>
        <taxon>Actinomycetota</taxon>
        <taxon>Actinomycetes</taxon>
        <taxon>Pseudonocardiales</taxon>
        <taxon>Pseudonocardiaceae</taxon>
        <taxon>Pseudonocardia</taxon>
    </lineage>
</organism>
<reference evidence="1 2" key="1">
    <citation type="submission" date="2019-06" db="EMBL/GenBank/DDBJ databases">
        <title>Sequencing the genomes of 1000 actinobacteria strains.</title>
        <authorList>
            <person name="Klenk H.-P."/>
        </authorList>
    </citation>
    <scope>NUCLEOTIDE SEQUENCE [LARGE SCALE GENOMIC DNA]</scope>
    <source>
        <strain evidence="1 2">DSM 45511</strain>
    </source>
</reference>
<comment type="caution">
    <text evidence="1">The sequence shown here is derived from an EMBL/GenBank/DDBJ whole genome shotgun (WGS) entry which is preliminary data.</text>
</comment>
<keyword evidence="2" id="KW-1185">Reference proteome</keyword>
<dbReference type="AlphaFoldDB" id="A0A543FR79"/>
<accession>A0A543FR79</accession>
<dbReference type="EMBL" id="VFPH01000003">
    <property type="protein sequence ID" value="TQM36345.1"/>
    <property type="molecule type" value="Genomic_DNA"/>
</dbReference>
<dbReference type="RefSeq" id="WP_142107566.1">
    <property type="nucleotide sequence ID" value="NZ_VFPH01000003.1"/>
</dbReference>
<sequence length="136" mass="14975">MNSSDRSGAVRRYLESRKNIAGMVGALVAPPEPVVEPSLTDALRAEAEEQLTRVELERAAMRGGAEQAVRRIIRTVRLVLDRLDDAAGHPADGPAMPERLADIAEIVRVELAECLDTHLAQMPWRRRPESSTPSSR</sequence>
<proteinExistence type="predicted"/>
<dbReference type="Proteomes" id="UP000319818">
    <property type="component" value="Unassembled WGS sequence"/>
</dbReference>
<gene>
    <name evidence="1" type="ORF">FB388_7803</name>
</gene>
<name>A0A543FR79_9PSEU</name>